<dbReference type="AlphaFoldDB" id="A0A8T4H708"/>
<evidence type="ECO:0008006" key="3">
    <source>
        <dbReference type="Google" id="ProtNLM"/>
    </source>
</evidence>
<gene>
    <name evidence="1" type="ORF">J5U18_03520</name>
</gene>
<proteinExistence type="predicted"/>
<dbReference type="EMBL" id="JAGKSB010000003">
    <property type="protein sequence ID" value="MBP3942639.1"/>
    <property type="molecule type" value="Genomic_DNA"/>
</dbReference>
<evidence type="ECO:0000313" key="1">
    <source>
        <dbReference type="EMBL" id="MBP3942639.1"/>
    </source>
</evidence>
<sequence>MTALAQNTAFSKNTDAVNWIPYLTKNNNFIYVDKNLKKQPFDSFTKAEKFTETGYALVGNDKSEIAIIDSKGKFVLDFTHYDVEIQKVNNVTLMMKELEYDKKMPLWKWDWNIMGGDIQKTQTYRKIEIRVLETNQVLFEQDVPLHDKQYNFNIHHLDEDHVVLNDILFEIKNSRFQKIKSRIALTLEDGRYVPASDNSFEIHSIKNKKPLLSNLIGTQVLNLTVNKQAFVLDSINMDRYAPLIPKTLQDTKSNDVYVYPQYDKVFPKEIINASARQINFLENVSLLYSVNNTPYFILGRFNYDHDIWAYDWLYVDEYGNLLTEINVKNFFILDQIGRAVWPDKKMIISKNEVEKDYKIGNIFYVNNSEILFLVEVIDSEKKSKRGLWNSNTKSWEIEPQYQSIHVLDSKKGIFALQKVEKGTYQLYNNKMKQQIGTSAYQWISSDGAVQVDQENQERLYFYIDIETGKEYRD</sequence>
<reference evidence="1" key="1">
    <citation type="submission" date="2021-03" db="EMBL/GenBank/DDBJ databases">
        <authorList>
            <person name="Lu T."/>
            <person name="Wang Q."/>
            <person name="Han X."/>
        </authorList>
    </citation>
    <scope>NUCLEOTIDE SEQUENCE</scope>
    <source>
        <strain evidence="1">WQ 2009</strain>
    </source>
</reference>
<dbReference type="RefSeq" id="WP_353546123.1">
    <property type="nucleotide sequence ID" value="NZ_JAGKSB010000003.1"/>
</dbReference>
<comment type="caution">
    <text evidence="1">The sequence shown here is derived from an EMBL/GenBank/DDBJ whole genome shotgun (WGS) entry which is preliminary data.</text>
</comment>
<evidence type="ECO:0000313" key="2">
    <source>
        <dbReference type="Proteomes" id="UP000679691"/>
    </source>
</evidence>
<protein>
    <recommendedName>
        <fullName evidence="3">WG containing repeat-containing protein</fullName>
    </recommendedName>
</protein>
<accession>A0A8T4H708</accession>
<keyword evidence="2" id="KW-1185">Reference proteome</keyword>
<organism evidence="1 2">
    <name type="scientific">Rhinopithecimicrobium faecis</name>
    <dbReference type="NCBI Taxonomy" id="2820698"/>
    <lineage>
        <taxon>Bacteria</taxon>
        <taxon>Pseudomonadati</taxon>
        <taxon>Bacteroidota</taxon>
        <taxon>Sphingobacteriia</taxon>
        <taxon>Sphingobacteriales</taxon>
        <taxon>Sphingobacteriaceae</taxon>
        <taxon>Rhinopithecimicrobium</taxon>
    </lineage>
</organism>
<name>A0A8T4H708_9SPHI</name>
<dbReference type="Proteomes" id="UP000679691">
    <property type="component" value="Unassembled WGS sequence"/>
</dbReference>